<reference evidence="2 3" key="1">
    <citation type="journal article" date="2019" name="Sci. Rep.">
        <title>A high-quality genome of Eragrostis curvula grass provides insights into Poaceae evolution and supports new strategies to enhance forage quality.</title>
        <authorList>
            <person name="Carballo J."/>
            <person name="Santos B.A.C.M."/>
            <person name="Zappacosta D."/>
            <person name="Garbus I."/>
            <person name="Selva J.P."/>
            <person name="Gallo C.A."/>
            <person name="Diaz A."/>
            <person name="Albertini E."/>
            <person name="Caccamo M."/>
            <person name="Echenique V."/>
        </authorList>
    </citation>
    <scope>NUCLEOTIDE SEQUENCE [LARGE SCALE GENOMIC DNA]</scope>
    <source>
        <strain evidence="3">cv. Victoria</strain>
        <tissue evidence="2">Leaf</tissue>
    </source>
</reference>
<sequence>MVKVMEGRPAKMGFRMPAEWEPHEQCWMGWPERPDNWREQAGPAQETFARTAIAISKFEPVTICASAEQYPNVHKLMEHHTNIRVVEMSMNDSWFRDMGPTFVTRKAEPGMAKQTIAGIDWEFNAWGGIYDDWSLDSDVAKKVRNRALLKKKLNIVQIEGVPRFPHKMVLEGGSIHVDGEGDEDTNGHVDNLCCFIKPGVVLLSWTDDEKDPQYERSVEALSALTESVDAKGRQIEVVKIHVPGPLYMTEKEAAGVVTTGHAVPREAGTRLAASYVNFYIANGGIVAPAFGDEKWDKEACQVLQKVFPEHEVVMVEGAREIVLGGGNVHCITQQQPLRPA</sequence>
<dbReference type="PANTHER" id="PTHR31377:SF2">
    <property type="entry name" value="AGMATINE DEIMINASE"/>
    <property type="match status" value="1"/>
</dbReference>
<gene>
    <name evidence="2" type="ORF">EJB05_37573</name>
</gene>
<dbReference type="OrthoDB" id="544103at2759"/>
<dbReference type="AlphaFoldDB" id="A0A5J9TSC6"/>
<dbReference type="GO" id="GO:0009446">
    <property type="term" value="P:putrescine biosynthetic process"/>
    <property type="evidence" value="ECO:0007669"/>
    <property type="project" value="InterPro"/>
</dbReference>
<evidence type="ECO:0008006" key="4">
    <source>
        <dbReference type="Google" id="ProtNLM"/>
    </source>
</evidence>
<dbReference type="Pfam" id="PF04371">
    <property type="entry name" value="PAD_porph"/>
    <property type="match status" value="2"/>
</dbReference>
<dbReference type="GO" id="GO:0004668">
    <property type="term" value="F:protein-arginine deiminase activity"/>
    <property type="evidence" value="ECO:0007669"/>
    <property type="project" value="InterPro"/>
</dbReference>
<dbReference type="GO" id="GO:0047632">
    <property type="term" value="F:agmatine deiminase activity"/>
    <property type="evidence" value="ECO:0007669"/>
    <property type="project" value="TreeGrafter"/>
</dbReference>
<organism evidence="2 3">
    <name type="scientific">Eragrostis curvula</name>
    <name type="common">weeping love grass</name>
    <dbReference type="NCBI Taxonomy" id="38414"/>
    <lineage>
        <taxon>Eukaryota</taxon>
        <taxon>Viridiplantae</taxon>
        <taxon>Streptophyta</taxon>
        <taxon>Embryophyta</taxon>
        <taxon>Tracheophyta</taxon>
        <taxon>Spermatophyta</taxon>
        <taxon>Magnoliopsida</taxon>
        <taxon>Liliopsida</taxon>
        <taxon>Poales</taxon>
        <taxon>Poaceae</taxon>
        <taxon>PACMAD clade</taxon>
        <taxon>Chloridoideae</taxon>
        <taxon>Eragrostideae</taxon>
        <taxon>Eragrostidinae</taxon>
        <taxon>Eragrostis</taxon>
    </lineage>
</organism>
<keyword evidence="3" id="KW-1185">Reference proteome</keyword>
<evidence type="ECO:0000313" key="2">
    <source>
        <dbReference type="EMBL" id="TVU14127.1"/>
    </source>
</evidence>
<name>A0A5J9TSC6_9POAL</name>
<accession>A0A5J9TSC6</accession>
<keyword evidence="1" id="KW-0378">Hydrolase</keyword>
<comment type="caution">
    <text evidence="2">The sequence shown here is derived from an EMBL/GenBank/DDBJ whole genome shotgun (WGS) entry which is preliminary data.</text>
</comment>
<dbReference type="InterPro" id="IPR007466">
    <property type="entry name" value="Peptidyl-Arg-deiminase_porph"/>
</dbReference>
<dbReference type="SUPFAM" id="SSF55909">
    <property type="entry name" value="Pentein"/>
    <property type="match status" value="1"/>
</dbReference>
<dbReference type="Gene3D" id="3.75.10.10">
    <property type="entry name" value="L-arginine/glycine Amidinotransferase, Chain A"/>
    <property type="match status" value="2"/>
</dbReference>
<dbReference type="Proteomes" id="UP000324897">
    <property type="component" value="Unassembled WGS sequence"/>
</dbReference>
<evidence type="ECO:0000313" key="3">
    <source>
        <dbReference type="Proteomes" id="UP000324897"/>
    </source>
</evidence>
<proteinExistence type="predicted"/>
<dbReference type="Gramene" id="TVU14127">
    <property type="protein sequence ID" value="TVU14127"/>
    <property type="gene ID" value="EJB05_37573"/>
</dbReference>
<dbReference type="EMBL" id="RWGY01000031">
    <property type="protein sequence ID" value="TVU14127.1"/>
    <property type="molecule type" value="Genomic_DNA"/>
</dbReference>
<dbReference type="PANTHER" id="PTHR31377">
    <property type="entry name" value="AGMATINE DEIMINASE-RELATED"/>
    <property type="match status" value="1"/>
</dbReference>
<protein>
    <recommendedName>
        <fullName evidence="4">Agmatine deiminase</fullName>
    </recommendedName>
</protein>
<evidence type="ECO:0000256" key="1">
    <source>
        <dbReference type="ARBA" id="ARBA00022801"/>
    </source>
</evidence>